<proteinExistence type="predicted"/>
<sequence length="295" mass="31488">MAGMVFMAHSMVNNGASVTIRYGRRLEKNDTPKGILDPAAAARRFQLRRHAPPPALAPLVEYLWIVEWDLRGLPASTQRVLPYPHAHLVFEAGLTAVHGIVRGPFDKALAGQGRALGLRFRAGGLRPLLDGPVAALTGRVVALDDLLGIDGTGAERHVLAAQGDDAMIAAASDVLAPLVAAAPADPRIDVAERAVQAAAAEHGPVSVAALAQAAGLPERGLQRLFRDYVGVPPKWVVQRFRLQEAAALLVNPASPDLAALAQRLGFFDQAHLTRAFTALVGRSPLEYWKSQRQAH</sequence>
<evidence type="ECO:0000259" key="4">
    <source>
        <dbReference type="PROSITE" id="PS01124"/>
    </source>
</evidence>
<evidence type="ECO:0000256" key="2">
    <source>
        <dbReference type="ARBA" id="ARBA00023125"/>
    </source>
</evidence>
<dbReference type="PANTHER" id="PTHR46796:SF15">
    <property type="entry name" value="BLL1074 PROTEIN"/>
    <property type="match status" value="1"/>
</dbReference>
<dbReference type="SMART" id="SM00342">
    <property type="entry name" value="HTH_ARAC"/>
    <property type="match status" value="1"/>
</dbReference>
<dbReference type="InterPro" id="IPR009057">
    <property type="entry name" value="Homeodomain-like_sf"/>
</dbReference>
<evidence type="ECO:0000313" key="5">
    <source>
        <dbReference type="EMBL" id="QGZ38516.1"/>
    </source>
</evidence>
<dbReference type="PROSITE" id="PS01124">
    <property type="entry name" value="HTH_ARAC_FAMILY_2"/>
    <property type="match status" value="1"/>
</dbReference>
<keyword evidence="2" id="KW-0238">DNA-binding</keyword>
<evidence type="ECO:0000256" key="1">
    <source>
        <dbReference type="ARBA" id="ARBA00023015"/>
    </source>
</evidence>
<keyword evidence="1" id="KW-0805">Transcription regulation</keyword>
<dbReference type="PANTHER" id="PTHR46796">
    <property type="entry name" value="HTH-TYPE TRANSCRIPTIONAL ACTIVATOR RHAS-RELATED"/>
    <property type="match status" value="1"/>
</dbReference>
<dbReference type="InterPro" id="IPR046532">
    <property type="entry name" value="DUF6597"/>
</dbReference>
<dbReference type="SUPFAM" id="SSF46689">
    <property type="entry name" value="Homeodomain-like"/>
    <property type="match status" value="1"/>
</dbReference>
<name>A0ABX6FLX1_9BURK</name>
<reference evidence="5 6" key="1">
    <citation type="submission" date="2019-12" db="EMBL/GenBank/DDBJ databases">
        <title>Draft Genome Sequences of Six Type Strains of the Genus Massilia.</title>
        <authorList>
            <person name="Miess H."/>
            <person name="Frediansyah A."/>
            <person name="Goeker M."/>
            <person name="Gross H."/>
        </authorList>
    </citation>
    <scope>NUCLEOTIDE SEQUENCE [LARGE SCALE GENOMIC DNA]</scope>
    <source>
        <strain evidence="5 6">DSM 26639</strain>
    </source>
</reference>
<dbReference type="InterPro" id="IPR050204">
    <property type="entry name" value="AraC_XylS_family_regulators"/>
</dbReference>
<keyword evidence="3" id="KW-0804">Transcription</keyword>
<dbReference type="Pfam" id="PF20240">
    <property type="entry name" value="DUF6597"/>
    <property type="match status" value="1"/>
</dbReference>
<feature type="domain" description="HTH araC/xylS-type" evidence="4">
    <location>
        <begin position="189"/>
        <end position="290"/>
    </location>
</feature>
<dbReference type="PROSITE" id="PS00041">
    <property type="entry name" value="HTH_ARAC_FAMILY_1"/>
    <property type="match status" value="1"/>
</dbReference>
<dbReference type="Pfam" id="PF12833">
    <property type="entry name" value="HTH_18"/>
    <property type="match status" value="1"/>
</dbReference>
<dbReference type="EMBL" id="CP046904">
    <property type="protein sequence ID" value="QGZ38516.1"/>
    <property type="molecule type" value="Genomic_DNA"/>
</dbReference>
<keyword evidence="6" id="KW-1185">Reference proteome</keyword>
<evidence type="ECO:0000256" key="3">
    <source>
        <dbReference type="ARBA" id="ARBA00023163"/>
    </source>
</evidence>
<organism evidence="5 6">
    <name type="scientific">Pseudoduganella flava</name>
    <dbReference type="NCBI Taxonomy" id="871742"/>
    <lineage>
        <taxon>Bacteria</taxon>
        <taxon>Pseudomonadati</taxon>
        <taxon>Pseudomonadota</taxon>
        <taxon>Betaproteobacteria</taxon>
        <taxon>Burkholderiales</taxon>
        <taxon>Oxalobacteraceae</taxon>
        <taxon>Telluria group</taxon>
        <taxon>Pseudoduganella</taxon>
    </lineage>
</organism>
<protein>
    <submittedName>
        <fullName evidence="5">Helix-turn-helix domain-containing protein</fullName>
    </submittedName>
</protein>
<dbReference type="Proteomes" id="UP000437862">
    <property type="component" value="Chromosome"/>
</dbReference>
<dbReference type="Gene3D" id="1.10.10.60">
    <property type="entry name" value="Homeodomain-like"/>
    <property type="match status" value="1"/>
</dbReference>
<dbReference type="InterPro" id="IPR018060">
    <property type="entry name" value="HTH_AraC"/>
</dbReference>
<dbReference type="InterPro" id="IPR018062">
    <property type="entry name" value="HTH_AraC-typ_CS"/>
</dbReference>
<evidence type="ECO:0000313" key="6">
    <source>
        <dbReference type="Proteomes" id="UP000437862"/>
    </source>
</evidence>
<gene>
    <name evidence="5" type="ORF">GO485_05235</name>
</gene>
<accession>A0ABX6FLX1</accession>